<dbReference type="InterPro" id="IPR011990">
    <property type="entry name" value="TPR-like_helical_dom_sf"/>
</dbReference>
<dbReference type="EMBL" id="FJ075538">
    <property type="protein sequence ID" value="AFG47882.1"/>
    <property type="molecule type" value="Genomic_DNA"/>
</dbReference>
<name>H9VDN9_PINTA</name>
<protein>
    <recommendedName>
        <fullName evidence="6">Pentatricopeptide repeat-containing protein</fullName>
    </recommendedName>
</protein>
<feature type="repeat" description="PPR" evidence="2">
    <location>
        <begin position="31"/>
        <end position="65"/>
    </location>
</feature>
<reference evidence="5" key="1">
    <citation type="submission" date="2008-08" db="EMBL/GenBank/DDBJ databases">
        <title>Nucleotide Diversity and Divergence in the Loblolly Pine Gene Space.</title>
        <authorList>
            <person name="Neale D.B."/>
            <person name="Wegrzyn J.L."/>
            <person name="Lee J.M."/>
            <person name="Eckert A.J."/>
            <person name="Liechty J.D."/>
            <person name="Stevens K.A."/>
            <person name="Langley C.H."/>
        </authorList>
    </citation>
    <scope>NUCLEOTIDE SEQUENCE</scope>
    <source>
        <strain evidence="5">4068</strain>
        <strain evidence="3">4069</strain>
        <strain evidence="4">4078</strain>
        <tissue evidence="5">Megagametophyte</tissue>
    </source>
</reference>
<dbReference type="GO" id="GO:0003723">
    <property type="term" value="F:RNA binding"/>
    <property type="evidence" value="ECO:0007669"/>
    <property type="project" value="InterPro"/>
</dbReference>
<feature type="non-terminal residue" evidence="5">
    <location>
        <position position="145"/>
    </location>
</feature>
<dbReference type="EMBL" id="FJ075532">
    <property type="protein sequence ID" value="AFG47881.1"/>
    <property type="molecule type" value="Genomic_DNA"/>
</dbReference>
<dbReference type="Pfam" id="PF01535">
    <property type="entry name" value="PPR"/>
    <property type="match status" value="2"/>
</dbReference>
<sequence length="145" mass="15954">VSVVNSLVAMYSNCGDVEVARQLFDKMCNRTVVSWNALIAGHEHMGYAGEALMLFHQIQQAGMKPNWATMVSVLAACADVAALQQGKRMHASVIRRGFEPDVSVGTALVDMYAKCGSVQIARILFDKMPERNVISWNSMIEGYRA</sequence>
<dbReference type="AlphaFoldDB" id="H9VDN9"/>
<organism evidence="5">
    <name type="scientific">Pinus taeda</name>
    <name type="common">Loblolly pine</name>
    <dbReference type="NCBI Taxonomy" id="3352"/>
    <lineage>
        <taxon>Eukaryota</taxon>
        <taxon>Viridiplantae</taxon>
        <taxon>Streptophyta</taxon>
        <taxon>Embryophyta</taxon>
        <taxon>Tracheophyta</taxon>
        <taxon>Spermatophyta</taxon>
        <taxon>Pinopsida</taxon>
        <taxon>Pinidae</taxon>
        <taxon>Conifers I</taxon>
        <taxon>Pinales</taxon>
        <taxon>Pinaceae</taxon>
        <taxon>Pinus</taxon>
        <taxon>Pinus subgen. Pinus</taxon>
    </lineage>
</organism>
<dbReference type="InterPro" id="IPR046960">
    <property type="entry name" value="PPR_At4g14850-like_plant"/>
</dbReference>
<evidence type="ECO:0000313" key="4">
    <source>
        <dbReference type="EMBL" id="AFG47881.1"/>
    </source>
</evidence>
<proteinExistence type="predicted"/>
<dbReference type="InterPro" id="IPR002885">
    <property type="entry name" value="PPR_rpt"/>
</dbReference>
<evidence type="ECO:0000256" key="2">
    <source>
        <dbReference type="PROSITE-ProRule" id="PRU00708"/>
    </source>
</evidence>
<dbReference type="NCBIfam" id="TIGR00756">
    <property type="entry name" value="PPR"/>
    <property type="match status" value="2"/>
</dbReference>
<dbReference type="GO" id="GO:0009451">
    <property type="term" value="P:RNA modification"/>
    <property type="evidence" value="ECO:0007669"/>
    <property type="project" value="InterPro"/>
</dbReference>
<dbReference type="EMBL" id="FJ075531">
    <property type="protein sequence ID" value="AFG47878.1"/>
    <property type="molecule type" value="Genomic_DNA"/>
</dbReference>
<dbReference type="Pfam" id="PF13041">
    <property type="entry name" value="PPR_2"/>
    <property type="match status" value="1"/>
</dbReference>
<accession>H9VDN9</accession>
<evidence type="ECO:0000313" key="3">
    <source>
        <dbReference type="EMBL" id="AFG47878.1"/>
    </source>
</evidence>
<keyword evidence="1" id="KW-0677">Repeat</keyword>
<evidence type="ECO:0000313" key="5">
    <source>
        <dbReference type="EMBL" id="AFG47882.1"/>
    </source>
</evidence>
<dbReference type="PANTHER" id="PTHR47926">
    <property type="entry name" value="PENTATRICOPEPTIDE REPEAT-CONTAINING PROTEIN"/>
    <property type="match status" value="1"/>
</dbReference>
<feature type="non-terminal residue" evidence="5">
    <location>
        <position position="1"/>
    </location>
</feature>
<dbReference type="FunFam" id="1.25.40.10:FF:000361">
    <property type="entry name" value="Pentatricopeptide repeat-containing protein chloroplastic"/>
    <property type="match status" value="1"/>
</dbReference>
<evidence type="ECO:0008006" key="6">
    <source>
        <dbReference type="Google" id="ProtNLM"/>
    </source>
</evidence>
<dbReference type="PROSITE" id="PS51375">
    <property type="entry name" value="PPR"/>
    <property type="match status" value="2"/>
</dbReference>
<dbReference type="PANTHER" id="PTHR47926:SF347">
    <property type="entry name" value="PENTATRICOPEPTIDE REPEAT-CONTAINING PROTEIN"/>
    <property type="match status" value="1"/>
</dbReference>
<evidence type="ECO:0000256" key="1">
    <source>
        <dbReference type="ARBA" id="ARBA00022737"/>
    </source>
</evidence>
<gene>
    <name evidence="5" type="ORF">0_5528_01</name>
</gene>
<feature type="repeat" description="PPR" evidence="2">
    <location>
        <begin position="101"/>
        <end position="135"/>
    </location>
</feature>
<dbReference type="Gene3D" id="1.25.40.10">
    <property type="entry name" value="Tetratricopeptide repeat domain"/>
    <property type="match status" value="2"/>
</dbReference>